<gene>
    <name evidence="1" type="ORF">JCM7686_1220</name>
</gene>
<accession>S5XM28</accession>
<evidence type="ECO:0000313" key="1">
    <source>
        <dbReference type="EMBL" id="AGT08329.1"/>
    </source>
</evidence>
<dbReference type="AlphaFoldDB" id="S5XM28"/>
<organism evidence="1 2">
    <name type="scientific">Paracoccus aminophilus JCM 7686</name>
    <dbReference type="NCBI Taxonomy" id="1367847"/>
    <lineage>
        <taxon>Bacteria</taxon>
        <taxon>Pseudomonadati</taxon>
        <taxon>Pseudomonadota</taxon>
        <taxon>Alphaproteobacteria</taxon>
        <taxon>Rhodobacterales</taxon>
        <taxon>Paracoccaceae</taxon>
        <taxon>Paracoccus</taxon>
    </lineage>
</organism>
<evidence type="ECO:0000313" key="2">
    <source>
        <dbReference type="Proteomes" id="UP000015480"/>
    </source>
</evidence>
<dbReference type="PATRIC" id="fig|1367847.3.peg.1191"/>
<sequence>MQAHKPLTHRGIEIVRPDVPGAPVTWTHDESNARGTAETVEAARVQINIHLGTPDPDCSSCNGTGKEDFAWLAYIPCPLCFPEELA</sequence>
<dbReference type="Proteomes" id="UP000015480">
    <property type="component" value="Chromosome"/>
</dbReference>
<dbReference type="HOGENOM" id="CLU_2495053_0_0_5"/>
<reference evidence="1 2" key="1">
    <citation type="journal article" date="2014" name="BMC Genomics">
        <title>Architecture and functions of a multipartite genome of the methylotrophic bacterium Paracoccus aminophilus JCM 7686, containing primary and secondary chromids.</title>
        <authorList>
            <person name="Dziewit L."/>
            <person name="Czarnecki J."/>
            <person name="Wibberg D."/>
            <person name="Radlinska M."/>
            <person name="Mrozek P."/>
            <person name="Szymczak M."/>
            <person name="Schluter A."/>
            <person name="Puhler A."/>
            <person name="Bartosik D."/>
        </authorList>
    </citation>
    <scope>NUCLEOTIDE SEQUENCE [LARGE SCALE GENOMIC DNA]</scope>
    <source>
        <strain evidence="1">JCM 7686</strain>
    </source>
</reference>
<dbReference type="STRING" id="1367847.JCM7686_1220"/>
<proteinExistence type="predicted"/>
<protein>
    <submittedName>
        <fullName evidence="1">Uncharacterized protein</fullName>
    </submittedName>
</protein>
<dbReference type="OrthoDB" id="7775723at2"/>
<dbReference type="RefSeq" id="WP_020949967.1">
    <property type="nucleotide sequence ID" value="NC_022041.1"/>
</dbReference>
<dbReference type="KEGG" id="pami:JCM7686_1220"/>
<name>S5XM28_PARAH</name>
<dbReference type="eggNOG" id="ENOG50313RP">
    <property type="taxonomic scope" value="Bacteria"/>
</dbReference>
<dbReference type="EMBL" id="CP006650">
    <property type="protein sequence ID" value="AGT08329.1"/>
    <property type="molecule type" value="Genomic_DNA"/>
</dbReference>
<keyword evidence="2" id="KW-1185">Reference proteome</keyword>